<dbReference type="OrthoDB" id="1191041at2759"/>
<dbReference type="PROSITE" id="PS51192">
    <property type="entry name" value="HELICASE_ATP_BIND_1"/>
    <property type="match status" value="1"/>
</dbReference>
<dbReference type="InterPro" id="IPR014014">
    <property type="entry name" value="RNA_helicase_DEAD_Q_motif"/>
</dbReference>
<feature type="region of interest" description="Disordered" evidence="13">
    <location>
        <begin position="877"/>
        <end position="1003"/>
    </location>
</feature>
<evidence type="ECO:0000256" key="5">
    <source>
        <dbReference type="ARBA" id="ARBA00022741"/>
    </source>
</evidence>
<evidence type="ECO:0000256" key="3">
    <source>
        <dbReference type="ARBA" id="ARBA00010379"/>
    </source>
</evidence>
<dbReference type="SUPFAM" id="SSF52540">
    <property type="entry name" value="P-loop containing nucleoside triphosphate hydrolases"/>
    <property type="match status" value="2"/>
</dbReference>
<dbReference type="EC" id="3.6.4.13" evidence="4"/>
<evidence type="ECO:0000313" key="17">
    <source>
        <dbReference type="EMBL" id="GJJ72800.1"/>
    </source>
</evidence>
<keyword evidence="6" id="KW-0378">Hydrolase</keyword>
<dbReference type="InterPro" id="IPR012541">
    <property type="entry name" value="DBP10_C"/>
</dbReference>
<dbReference type="InterPro" id="IPR000629">
    <property type="entry name" value="RNA-helicase_DEAD-box_CS"/>
</dbReference>
<comment type="similarity">
    <text evidence="3">Belongs to the DEAD box helicase family. DDX54/DBP10 subfamily.</text>
</comment>
<feature type="short sequence motif" description="Q motif" evidence="12">
    <location>
        <begin position="122"/>
        <end position="150"/>
    </location>
</feature>
<feature type="compositionally biased region" description="Acidic residues" evidence="13">
    <location>
        <begin position="55"/>
        <end position="75"/>
    </location>
</feature>
<sequence>MVAKQTARPAKAGARTASRAGAAKPAGKASAGAKSGSKTGGSKSHYRKGGKSKGEDEEEISDFEEVAMSDSDVDMESSLVPRKRPTASMDLDDLMGEANVEEEEEFIANANMAANKKHKKSGGFQSMGLSFPIYKAILHKGFKVPTPIQRKCIPLIMEGGDVVGMARTGSGKTAAFLIPMLEKLKSHSAKVGARAIVMSPSRELAMQTQKVCKELGKHTDLRSCILVGGDSLEEQFAMLAANPDILIATPGRLLHLIVEMELELKSVQYIVFDEADRLFEMGFEVQLHEILHRLQPNRQTLLFSATLPKLLVDFAKAGLQEPTLVRLDVETKISKDLEMTFFSVKQQDKEAALLTVLRNVIKLPQDTGVKFERDEENPKKRKRVAKEIVGAATEHQTIVFVSTKHHVEYISNLLITAGYQVSFIYGSLDQAARKIQIDRFRKGYSNILVVTDVAARGIDIPVLENVINYDFVDNSKVFIHRVGRTARAGKKGWAFSFVSPEELPYLIDLQLFLARKMVVGSSKEQDPDYTSDIVIGGLPTHLLEVDSEWVKNNIFDDTNLTALKNVSMNGYKLYCKSRPSAAVESYKRAKEIVDMDEYAELNPLFADSIDEQEQNRVNLIASISNFRPAETIFEFGQRGIKGSTVASNVMKTRRGVVDKVISMTRQKKAGLTVNLFPSEASTAEDGEQVANLGPEASEADLEGVFKRTVGPSKRRTPGEVKEKPTTFKDENFYMSHTQQDTNTERGYSMVNTNNSFLEQAQHATMDMNGDERETMNRNKNTVKWDAKKKKFVKGLGIGADNKKLITTESGNKISASFKSGRFTDWQHKTKTNLPRAGEMELPSSRATLAAKRFRHTRQEQAKPLDPMAHDYERKAKRAKFAEKENEAAGGAPSGRGGRGGSRGGRGGHGGSEVRSELKSSTVIAKERLAKEARREKTGRHAGSNVVRGSRGGRGGGRGGGGRGGGGRGGGRGGSSRGGGGGGRGGGSSRGGRGGGRGGRGGRR</sequence>
<dbReference type="AlphaFoldDB" id="A0A9P3HA73"/>
<reference evidence="17" key="2">
    <citation type="journal article" date="2022" name="Microbiol. Resour. Announc.">
        <title>Whole-Genome Sequence of Entomortierella parvispora E1425, a Mucoromycotan Fungus Associated with Burkholderiaceae-Related Endosymbiotic Bacteria.</title>
        <authorList>
            <person name="Herlambang A."/>
            <person name="Guo Y."/>
            <person name="Takashima Y."/>
            <person name="Narisawa K."/>
            <person name="Ohta H."/>
            <person name="Nishizawa T."/>
        </authorList>
    </citation>
    <scope>NUCLEOTIDE SEQUENCE</scope>
    <source>
        <strain evidence="17">E1425</strain>
    </source>
</reference>
<feature type="domain" description="Helicase ATP-binding" evidence="14">
    <location>
        <begin position="153"/>
        <end position="325"/>
    </location>
</feature>
<keyword evidence="10" id="KW-0539">Nucleus</keyword>
<dbReference type="SMART" id="SM00487">
    <property type="entry name" value="DEXDc"/>
    <property type="match status" value="1"/>
</dbReference>
<feature type="compositionally biased region" description="Basic and acidic residues" evidence="13">
    <location>
        <begin position="924"/>
        <end position="935"/>
    </location>
</feature>
<dbReference type="PROSITE" id="PS51194">
    <property type="entry name" value="HELICASE_CTER"/>
    <property type="match status" value="1"/>
</dbReference>
<dbReference type="Pfam" id="PF08147">
    <property type="entry name" value="DBP10CT"/>
    <property type="match status" value="1"/>
</dbReference>
<dbReference type="PANTHER" id="PTHR47959:SF8">
    <property type="entry name" value="RNA HELICASE"/>
    <property type="match status" value="1"/>
</dbReference>
<evidence type="ECO:0000256" key="9">
    <source>
        <dbReference type="ARBA" id="ARBA00022884"/>
    </source>
</evidence>
<dbReference type="GO" id="GO:0003724">
    <property type="term" value="F:RNA helicase activity"/>
    <property type="evidence" value="ECO:0007669"/>
    <property type="project" value="UniProtKB-EC"/>
</dbReference>
<dbReference type="InterPro" id="IPR001650">
    <property type="entry name" value="Helicase_C-like"/>
</dbReference>
<feature type="compositionally biased region" description="Gly residues" evidence="13">
    <location>
        <begin position="891"/>
        <end position="910"/>
    </location>
</feature>
<dbReference type="InterPro" id="IPR014001">
    <property type="entry name" value="Helicase_ATP-bd"/>
</dbReference>
<comment type="catalytic activity">
    <reaction evidence="11">
        <text>ATP + H2O = ADP + phosphate + H(+)</text>
        <dbReference type="Rhea" id="RHEA:13065"/>
        <dbReference type="ChEBI" id="CHEBI:15377"/>
        <dbReference type="ChEBI" id="CHEBI:15378"/>
        <dbReference type="ChEBI" id="CHEBI:30616"/>
        <dbReference type="ChEBI" id="CHEBI:43474"/>
        <dbReference type="ChEBI" id="CHEBI:456216"/>
        <dbReference type="EC" id="3.6.4.13"/>
    </reaction>
</comment>
<evidence type="ECO:0000256" key="7">
    <source>
        <dbReference type="ARBA" id="ARBA00022806"/>
    </source>
</evidence>
<dbReference type="Pfam" id="PF00270">
    <property type="entry name" value="DEAD"/>
    <property type="match status" value="1"/>
</dbReference>
<feature type="domain" description="DEAD-box RNA helicase Q" evidence="16">
    <location>
        <begin position="122"/>
        <end position="150"/>
    </location>
</feature>
<comment type="function">
    <text evidence="1">ATP-binding RNA helicase involved in the biogenesis of 60S ribosomal subunits and is required for the normal formation of 25S and 5.8S rRNAs.</text>
</comment>
<dbReference type="InterPro" id="IPR050079">
    <property type="entry name" value="DEAD_box_RNA_helicase"/>
</dbReference>
<evidence type="ECO:0000256" key="13">
    <source>
        <dbReference type="SAM" id="MobiDB-lite"/>
    </source>
</evidence>
<dbReference type="GO" id="GO:0016787">
    <property type="term" value="F:hydrolase activity"/>
    <property type="evidence" value="ECO:0007669"/>
    <property type="project" value="UniProtKB-KW"/>
</dbReference>
<protein>
    <recommendedName>
        <fullName evidence="4">RNA helicase</fullName>
        <ecNumber evidence="4">3.6.4.13</ecNumber>
    </recommendedName>
</protein>
<evidence type="ECO:0000256" key="4">
    <source>
        <dbReference type="ARBA" id="ARBA00012552"/>
    </source>
</evidence>
<evidence type="ECO:0000313" key="18">
    <source>
        <dbReference type="Proteomes" id="UP000827284"/>
    </source>
</evidence>
<keyword evidence="5" id="KW-0547">Nucleotide-binding</keyword>
<dbReference type="GO" id="GO:0005829">
    <property type="term" value="C:cytosol"/>
    <property type="evidence" value="ECO:0007669"/>
    <property type="project" value="TreeGrafter"/>
</dbReference>
<accession>A0A9P3HA73</accession>
<feature type="domain" description="Helicase C-terminal" evidence="15">
    <location>
        <begin position="383"/>
        <end position="530"/>
    </location>
</feature>
<evidence type="ECO:0000256" key="11">
    <source>
        <dbReference type="ARBA" id="ARBA00047984"/>
    </source>
</evidence>
<dbReference type="GO" id="GO:0005524">
    <property type="term" value="F:ATP binding"/>
    <property type="evidence" value="ECO:0007669"/>
    <property type="project" value="UniProtKB-KW"/>
</dbReference>
<dbReference type="PROSITE" id="PS00039">
    <property type="entry name" value="DEAD_ATP_HELICASE"/>
    <property type="match status" value="1"/>
</dbReference>
<evidence type="ECO:0000259" key="15">
    <source>
        <dbReference type="PROSITE" id="PS51194"/>
    </source>
</evidence>
<feature type="compositionally biased region" description="Gly residues" evidence="13">
    <location>
        <begin position="949"/>
        <end position="1003"/>
    </location>
</feature>
<comment type="subcellular location">
    <subcellularLocation>
        <location evidence="2">Nucleus</location>
        <location evidence="2">Nucleolus</location>
    </subcellularLocation>
</comment>
<dbReference type="PROSITE" id="PS51195">
    <property type="entry name" value="Q_MOTIF"/>
    <property type="match status" value="1"/>
</dbReference>
<dbReference type="SMART" id="SM01123">
    <property type="entry name" value="DBP10CT"/>
    <property type="match status" value="1"/>
</dbReference>
<dbReference type="Proteomes" id="UP000827284">
    <property type="component" value="Unassembled WGS sequence"/>
</dbReference>
<evidence type="ECO:0000256" key="6">
    <source>
        <dbReference type="ARBA" id="ARBA00022801"/>
    </source>
</evidence>
<evidence type="ECO:0000256" key="12">
    <source>
        <dbReference type="PROSITE-ProRule" id="PRU00552"/>
    </source>
</evidence>
<keyword evidence="18" id="KW-1185">Reference proteome</keyword>
<evidence type="ECO:0000256" key="10">
    <source>
        <dbReference type="ARBA" id="ARBA00023242"/>
    </source>
</evidence>
<evidence type="ECO:0000256" key="2">
    <source>
        <dbReference type="ARBA" id="ARBA00004604"/>
    </source>
</evidence>
<reference evidence="17" key="1">
    <citation type="submission" date="2021-11" db="EMBL/GenBank/DDBJ databases">
        <authorList>
            <person name="Herlambang A."/>
            <person name="Guo Y."/>
            <person name="Takashima Y."/>
            <person name="Nishizawa T."/>
        </authorList>
    </citation>
    <scope>NUCLEOTIDE SEQUENCE</scope>
    <source>
        <strain evidence="17">E1425</strain>
    </source>
</reference>
<feature type="region of interest" description="Disordered" evidence="13">
    <location>
        <begin position="1"/>
        <end position="85"/>
    </location>
</feature>
<gene>
    <name evidence="17" type="ORF">EMPS_05158</name>
</gene>
<keyword evidence="7 17" id="KW-0347">Helicase</keyword>
<feature type="compositionally biased region" description="Basic and acidic residues" evidence="13">
    <location>
        <begin position="877"/>
        <end position="886"/>
    </location>
</feature>
<dbReference type="Gene3D" id="3.40.50.300">
    <property type="entry name" value="P-loop containing nucleotide triphosphate hydrolases"/>
    <property type="match status" value="2"/>
</dbReference>
<keyword evidence="8" id="KW-0067">ATP-binding</keyword>
<dbReference type="GO" id="GO:0005730">
    <property type="term" value="C:nucleolus"/>
    <property type="evidence" value="ECO:0007669"/>
    <property type="project" value="UniProtKB-SubCell"/>
</dbReference>
<organism evidence="17 18">
    <name type="scientific">Entomortierella parvispora</name>
    <dbReference type="NCBI Taxonomy" id="205924"/>
    <lineage>
        <taxon>Eukaryota</taxon>
        <taxon>Fungi</taxon>
        <taxon>Fungi incertae sedis</taxon>
        <taxon>Mucoromycota</taxon>
        <taxon>Mortierellomycotina</taxon>
        <taxon>Mortierellomycetes</taxon>
        <taxon>Mortierellales</taxon>
        <taxon>Mortierellaceae</taxon>
        <taxon>Entomortierella</taxon>
    </lineage>
</organism>
<dbReference type="FunFam" id="3.40.50.300:FF:000865">
    <property type="entry name" value="ATP-dependent RNA helicase DDX54"/>
    <property type="match status" value="1"/>
</dbReference>
<keyword evidence="9" id="KW-0694">RNA-binding</keyword>
<proteinExistence type="inferred from homology"/>
<dbReference type="SMART" id="SM00490">
    <property type="entry name" value="HELICc"/>
    <property type="match status" value="1"/>
</dbReference>
<dbReference type="InterPro" id="IPR011545">
    <property type="entry name" value="DEAD/DEAH_box_helicase_dom"/>
</dbReference>
<feature type="compositionally biased region" description="Low complexity" evidence="13">
    <location>
        <begin position="9"/>
        <end position="43"/>
    </location>
</feature>
<evidence type="ECO:0000256" key="8">
    <source>
        <dbReference type="ARBA" id="ARBA00022840"/>
    </source>
</evidence>
<dbReference type="PANTHER" id="PTHR47959">
    <property type="entry name" value="ATP-DEPENDENT RNA HELICASE RHLE-RELATED"/>
    <property type="match status" value="1"/>
</dbReference>
<evidence type="ECO:0000259" key="14">
    <source>
        <dbReference type="PROSITE" id="PS51192"/>
    </source>
</evidence>
<dbReference type="CDD" id="cd18787">
    <property type="entry name" value="SF2_C_DEAD"/>
    <property type="match status" value="1"/>
</dbReference>
<dbReference type="EMBL" id="BQFW01000007">
    <property type="protein sequence ID" value="GJJ72800.1"/>
    <property type="molecule type" value="Genomic_DNA"/>
</dbReference>
<name>A0A9P3HA73_9FUNG</name>
<comment type="caution">
    <text evidence="17">The sequence shown here is derived from an EMBL/GenBank/DDBJ whole genome shotgun (WGS) entry which is preliminary data.</text>
</comment>
<evidence type="ECO:0000256" key="1">
    <source>
        <dbReference type="ARBA" id="ARBA00003706"/>
    </source>
</evidence>
<dbReference type="CDD" id="cd17959">
    <property type="entry name" value="DEADc_DDX54"/>
    <property type="match status" value="1"/>
</dbReference>
<dbReference type="Pfam" id="PF00271">
    <property type="entry name" value="Helicase_C"/>
    <property type="match status" value="1"/>
</dbReference>
<dbReference type="InterPro" id="IPR027417">
    <property type="entry name" value="P-loop_NTPase"/>
</dbReference>
<dbReference type="InterPro" id="IPR033517">
    <property type="entry name" value="DDX54/DBP10_DEAD-box_helicase"/>
</dbReference>
<dbReference type="GO" id="GO:0003723">
    <property type="term" value="F:RNA binding"/>
    <property type="evidence" value="ECO:0007669"/>
    <property type="project" value="UniProtKB-KW"/>
</dbReference>
<evidence type="ECO:0000259" key="16">
    <source>
        <dbReference type="PROSITE" id="PS51195"/>
    </source>
</evidence>